<reference evidence="5" key="1">
    <citation type="submission" date="2009-10" db="EMBL/GenBank/DDBJ databases">
        <title>Complete sequence of Sulfolobus solfataricus 98/2.</title>
        <authorList>
            <consortium name="US DOE Joint Genome Institute"/>
            <person name="Lucas S."/>
            <person name="Copeland A."/>
            <person name="Lapidus A."/>
            <person name="Glavina del Rio T."/>
            <person name="Tice H."/>
            <person name="Bruce D."/>
            <person name="Goodwin L."/>
            <person name="Pitluck S."/>
            <person name="Munk A.C."/>
            <person name="Brettin T."/>
            <person name="Detter J.C."/>
            <person name="Han C."/>
            <person name="Tapia R."/>
            <person name="Larimer F."/>
            <person name="Land M."/>
            <person name="Hauser L."/>
            <person name="Kyrpides N."/>
            <person name="Ovchinnikova G."/>
            <person name="Mead D."/>
        </authorList>
    </citation>
    <scope>NUCLEOTIDE SEQUENCE [LARGE SCALE GENOMIC DNA]</scope>
    <source>
        <strain evidence="5">98/2</strain>
    </source>
</reference>
<dbReference type="Pfam" id="PF00291">
    <property type="entry name" value="PALP"/>
    <property type="match status" value="1"/>
</dbReference>
<dbReference type="InterPro" id="IPR001926">
    <property type="entry name" value="TrpB-like_PALP"/>
</dbReference>
<dbReference type="HOGENOM" id="CLU_028142_4_0_2"/>
<dbReference type="AlphaFoldDB" id="D0KSI5"/>
<dbReference type="FunFam" id="3.40.50.1100:FF:000103">
    <property type="entry name" value="Threonine synthase"/>
    <property type="match status" value="1"/>
</dbReference>
<dbReference type="PANTHER" id="PTHR48078:SF6">
    <property type="entry name" value="L-THREONINE DEHYDRATASE CATABOLIC TDCB"/>
    <property type="match status" value="1"/>
</dbReference>
<dbReference type="GO" id="GO:0009097">
    <property type="term" value="P:isoleucine biosynthetic process"/>
    <property type="evidence" value="ECO:0007669"/>
    <property type="project" value="TreeGrafter"/>
</dbReference>
<dbReference type="KEGG" id="sol:Ssol_1472"/>
<dbReference type="GO" id="GO:0006567">
    <property type="term" value="P:L-threonine catabolic process"/>
    <property type="evidence" value="ECO:0007669"/>
    <property type="project" value="TreeGrafter"/>
</dbReference>
<feature type="domain" description="Tryptophan synthase beta chain-like PALP" evidence="4">
    <location>
        <begin position="76"/>
        <end position="353"/>
    </location>
</feature>
<dbReference type="NCBIfam" id="NF005035">
    <property type="entry name" value="PRK06450.1"/>
    <property type="match status" value="1"/>
</dbReference>
<dbReference type="GO" id="GO:0006565">
    <property type="term" value="P:L-serine catabolic process"/>
    <property type="evidence" value="ECO:0007669"/>
    <property type="project" value="TreeGrafter"/>
</dbReference>
<evidence type="ECO:0000256" key="1">
    <source>
        <dbReference type="ARBA" id="ARBA00001933"/>
    </source>
</evidence>
<dbReference type="InterPro" id="IPR036052">
    <property type="entry name" value="TrpB-like_PALP_sf"/>
</dbReference>
<dbReference type="GO" id="GO:0004794">
    <property type="term" value="F:threonine deaminase activity"/>
    <property type="evidence" value="ECO:0007669"/>
    <property type="project" value="TreeGrafter"/>
</dbReference>
<dbReference type="EMBL" id="CP001800">
    <property type="protein sequence ID" value="ACX91704.1"/>
    <property type="molecule type" value="Genomic_DNA"/>
</dbReference>
<dbReference type="PANTHER" id="PTHR48078">
    <property type="entry name" value="THREONINE DEHYDRATASE, MITOCHONDRIAL-RELATED"/>
    <property type="match status" value="1"/>
</dbReference>
<comment type="cofactor">
    <cofactor evidence="1">
        <name>pyridoxal 5'-phosphate</name>
        <dbReference type="ChEBI" id="CHEBI:597326"/>
    </cofactor>
</comment>
<dbReference type="InterPro" id="IPR000634">
    <property type="entry name" value="Ser/Thr_deHydtase_PyrdxlP-BS"/>
</dbReference>
<dbReference type="PROSITE" id="PS00165">
    <property type="entry name" value="DEHYDRATASE_SER_THR"/>
    <property type="match status" value="1"/>
</dbReference>
<dbReference type="SUPFAM" id="SSF53686">
    <property type="entry name" value="Tryptophan synthase beta subunit-like PLP-dependent enzymes"/>
    <property type="match status" value="1"/>
</dbReference>
<accession>D0KSI5</accession>
<sequence length="359" mass="40022">MHYRTNKLVIYLDLLFSSMVKEVCMRCGKGRESIYEIKCSKCGGPFEIPIDFEFDKYNGKDFPYNEKNFPYIKHFISLGEGRTPMIKRGKILFKLDFLNPSGSYKDRGAVTLVSYLMEKGIRRISEDSSGNAGSAIAAYSAAAGIEAYIFVPETAKGGKLKQIESYGAHLIRVKGSREDVAKAAENSGYYYASHVLQPQFRDGIRTLAYEIVRDLDWKIPNYVFLPVSAGTLLLGVYKGFKHLLDSGVISEMPKIVAVQTEQVMPLCAKFKNISYMPPDKVTSIADALVSTRPFLLDYMQKAISECVVVNDNEILEAWKELAKMGLLVEYSSATVFAAYKKFSVDNGVLVLTGSGLKVL</sequence>
<keyword evidence="3" id="KW-0456">Lyase</keyword>
<gene>
    <name evidence="5" type="ordered locus">Ssol_1472</name>
</gene>
<evidence type="ECO:0000256" key="2">
    <source>
        <dbReference type="ARBA" id="ARBA00022898"/>
    </source>
</evidence>
<organism evidence="5">
    <name type="scientific">Saccharolobus solfataricus (strain 98/2)</name>
    <name type="common">Sulfolobus solfataricus</name>
    <dbReference type="NCBI Taxonomy" id="555311"/>
    <lineage>
        <taxon>Archaea</taxon>
        <taxon>Thermoproteota</taxon>
        <taxon>Thermoprotei</taxon>
        <taxon>Sulfolobales</taxon>
        <taxon>Sulfolobaceae</taxon>
        <taxon>Saccharolobus</taxon>
    </lineage>
</organism>
<proteinExistence type="predicted"/>
<dbReference type="GO" id="GO:0030170">
    <property type="term" value="F:pyridoxal phosphate binding"/>
    <property type="evidence" value="ECO:0007669"/>
    <property type="project" value="InterPro"/>
</dbReference>
<dbReference type="GO" id="GO:0003941">
    <property type="term" value="F:L-serine ammonia-lyase activity"/>
    <property type="evidence" value="ECO:0007669"/>
    <property type="project" value="TreeGrafter"/>
</dbReference>
<protein>
    <submittedName>
        <fullName evidence="5">Pyridoxal-5'-phosphate-dependent protein beta subunit</fullName>
    </submittedName>
</protein>
<evidence type="ECO:0000256" key="3">
    <source>
        <dbReference type="ARBA" id="ARBA00023239"/>
    </source>
</evidence>
<dbReference type="Gene3D" id="3.40.50.1100">
    <property type="match status" value="2"/>
</dbReference>
<dbReference type="InterPro" id="IPR050147">
    <property type="entry name" value="Ser/Thr_Dehydratase"/>
</dbReference>
<name>D0KSI5_SACS9</name>
<keyword evidence="2" id="KW-0663">Pyridoxal phosphate</keyword>
<evidence type="ECO:0000259" key="4">
    <source>
        <dbReference type="Pfam" id="PF00291"/>
    </source>
</evidence>
<evidence type="ECO:0000313" key="5">
    <source>
        <dbReference type="EMBL" id="ACX91704.1"/>
    </source>
</evidence>